<name>A0A921GQG7_9MICO</name>
<dbReference type="Proteomes" id="UP000775129">
    <property type="component" value="Unassembled WGS sequence"/>
</dbReference>
<evidence type="ECO:0000313" key="2">
    <source>
        <dbReference type="Proteomes" id="UP000775129"/>
    </source>
</evidence>
<evidence type="ECO:0000313" key="1">
    <source>
        <dbReference type="EMBL" id="HJF50015.1"/>
    </source>
</evidence>
<dbReference type="SUPFAM" id="SSF53383">
    <property type="entry name" value="PLP-dependent transferases"/>
    <property type="match status" value="1"/>
</dbReference>
<feature type="non-terminal residue" evidence="1">
    <location>
        <position position="1"/>
    </location>
</feature>
<organism evidence="1 2">
    <name type="scientific">Brachybacterium paraconglomeratum</name>
    <dbReference type="NCBI Taxonomy" id="173362"/>
    <lineage>
        <taxon>Bacteria</taxon>
        <taxon>Bacillati</taxon>
        <taxon>Actinomycetota</taxon>
        <taxon>Actinomycetes</taxon>
        <taxon>Micrococcales</taxon>
        <taxon>Dermabacteraceae</taxon>
        <taxon>Brachybacterium</taxon>
    </lineage>
</organism>
<dbReference type="InterPro" id="IPR015424">
    <property type="entry name" value="PyrdxlP-dep_Trfase"/>
</dbReference>
<keyword evidence="1" id="KW-0032">Aminotransferase</keyword>
<comment type="caution">
    <text evidence="1">The sequence shown here is derived from an EMBL/GenBank/DDBJ whole genome shotgun (WGS) entry which is preliminary data.</text>
</comment>
<accession>A0A921GQG7</accession>
<proteinExistence type="predicted"/>
<dbReference type="GO" id="GO:0008483">
    <property type="term" value="F:transaminase activity"/>
    <property type="evidence" value="ECO:0007669"/>
    <property type="project" value="UniProtKB-KW"/>
</dbReference>
<sequence>AAAVDRCLDSARTVAEAIRASEHLELLMEPELSVVVFRRPGWTPAAYRRWSQRLAKDGTMLCVPTAFRGEIALRLAFVNPATYPRAVIAVLEETMREADGS</sequence>
<protein>
    <submittedName>
        <fullName evidence="1">Aspartate aminotransferase family protein</fullName>
    </submittedName>
</protein>
<reference evidence="1" key="1">
    <citation type="journal article" date="2021" name="PeerJ">
        <title>Extensive microbial diversity within the chicken gut microbiome revealed by metagenomics and culture.</title>
        <authorList>
            <person name="Gilroy R."/>
            <person name="Ravi A."/>
            <person name="Getino M."/>
            <person name="Pursley I."/>
            <person name="Horton D.L."/>
            <person name="Alikhan N.F."/>
            <person name="Baker D."/>
            <person name="Gharbi K."/>
            <person name="Hall N."/>
            <person name="Watson M."/>
            <person name="Adriaenssens E.M."/>
            <person name="Foster-Nyarko E."/>
            <person name="Jarju S."/>
            <person name="Secka A."/>
            <person name="Antonio M."/>
            <person name="Oren A."/>
            <person name="Chaudhuri R.R."/>
            <person name="La Ragione R."/>
            <person name="Hildebrand F."/>
            <person name="Pallen M.J."/>
        </authorList>
    </citation>
    <scope>NUCLEOTIDE SEQUENCE</scope>
    <source>
        <strain evidence="1">1647</strain>
    </source>
</reference>
<dbReference type="EMBL" id="DYWO01000279">
    <property type="protein sequence ID" value="HJF50015.1"/>
    <property type="molecule type" value="Genomic_DNA"/>
</dbReference>
<gene>
    <name evidence="1" type="ORF">K8W24_09505</name>
</gene>
<dbReference type="Gene3D" id="3.90.1150.170">
    <property type="match status" value="1"/>
</dbReference>
<dbReference type="AlphaFoldDB" id="A0A921GQG7"/>
<keyword evidence="1" id="KW-0808">Transferase</keyword>
<reference evidence="1" key="2">
    <citation type="submission" date="2021-09" db="EMBL/GenBank/DDBJ databases">
        <authorList>
            <person name="Gilroy R."/>
        </authorList>
    </citation>
    <scope>NUCLEOTIDE SEQUENCE</scope>
    <source>
        <strain evidence="1">1647</strain>
    </source>
</reference>